<name>A0A6G1FUS4_9PEZI</name>
<gene>
    <name evidence="2 4" type="ORF">P152DRAFT_461331</name>
</gene>
<dbReference type="AlphaFoldDB" id="A0A6G1FUS4"/>
<evidence type="ECO:0000313" key="2">
    <source>
        <dbReference type="EMBL" id="KAF1809645.1"/>
    </source>
</evidence>
<keyword evidence="1" id="KW-0812">Transmembrane</keyword>
<dbReference type="EMBL" id="ML975171">
    <property type="protein sequence ID" value="KAF1809645.1"/>
    <property type="molecule type" value="Genomic_DNA"/>
</dbReference>
<feature type="transmembrane region" description="Helical" evidence="1">
    <location>
        <begin position="157"/>
        <end position="176"/>
    </location>
</feature>
<organism evidence="2">
    <name type="scientific">Eremomyces bilateralis CBS 781.70</name>
    <dbReference type="NCBI Taxonomy" id="1392243"/>
    <lineage>
        <taxon>Eukaryota</taxon>
        <taxon>Fungi</taxon>
        <taxon>Dikarya</taxon>
        <taxon>Ascomycota</taxon>
        <taxon>Pezizomycotina</taxon>
        <taxon>Dothideomycetes</taxon>
        <taxon>Dothideomycetes incertae sedis</taxon>
        <taxon>Eremomycetales</taxon>
        <taxon>Eremomycetaceae</taxon>
        <taxon>Eremomyces</taxon>
    </lineage>
</organism>
<reference evidence="4" key="2">
    <citation type="submission" date="2020-04" db="EMBL/GenBank/DDBJ databases">
        <authorList>
            <consortium name="NCBI Genome Project"/>
        </authorList>
    </citation>
    <scope>NUCLEOTIDE SEQUENCE</scope>
    <source>
        <strain evidence="4">CBS 781.70</strain>
    </source>
</reference>
<dbReference type="Proteomes" id="UP000504638">
    <property type="component" value="Unplaced"/>
</dbReference>
<reference evidence="4" key="3">
    <citation type="submission" date="2025-04" db="UniProtKB">
        <authorList>
            <consortium name="RefSeq"/>
        </authorList>
    </citation>
    <scope>IDENTIFICATION</scope>
    <source>
        <strain evidence="4">CBS 781.70</strain>
    </source>
</reference>
<keyword evidence="3" id="KW-1185">Reference proteome</keyword>
<protein>
    <submittedName>
        <fullName evidence="2 4">Uncharacterized protein</fullName>
    </submittedName>
</protein>
<reference evidence="2 4" key="1">
    <citation type="submission" date="2020-01" db="EMBL/GenBank/DDBJ databases">
        <authorList>
            <consortium name="DOE Joint Genome Institute"/>
            <person name="Haridas S."/>
            <person name="Albert R."/>
            <person name="Binder M."/>
            <person name="Bloem J."/>
            <person name="Labutti K."/>
            <person name="Salamov A."/>
            <person name="Andreopoulos B."/>
            <person name="Baker S.E."/>
            <person name="Barry K."/>
            <person name="Bills G."/>
            <person name="Bluhm B.H."/>
            <person name="Cannon C."/>
            <person name="Castanera R."/>
            <person name="Culley D.E."/>
            <person name="Daum C."/>
            <person name="Ezra D."/>
            <person name="Gonzalez J.B."/>
            <person name="Henrissat B."/>
            <person name="Kuo A."/>
            <person name="Liang C."/>
            <person name="Lipzen A."/>
            <person name="Lutzoni F."/>
            <person name="Magnuson J."/>
            <person name="Mondo S."/>
            <person name="Nolan M."/>
            <person name="Ohm R."/>
            <person name="Pangilinan J."/>
            <person name="Park H.-J."/>
            <person name="Ramirez L."/>
            <person name="Alfaro M."/>
            <person name="Sun H."/>
            <person name="Tritt A."/>
            <person name="Yoshinaga Y."/>
            <person name="Zwiers L.-H."/>
            <person name="Turgeon B.G."/>
            <person name="Goodwin S.B."/>
            <person name="Spatafora J.W."/>
            <person name="Crous P.W."/>
            <person name="Grigoriev I.V."/>
        </authorList>
    </citation>
    <scope>NUCLEOTIDE SEQUENCE</scope>
    <source>
        <strain evidence="2 4">CBS 781.70</strain>
    </source>
</reference>
<evidence type="ECO:0000313" key="4">
    <source>
        <dbReference type="RefSeq" id="XP_033531276.1"/>
    </source>
</evidence>
<evidence type="ECO:0000313" key="3">
    <source>
        <dbReference type="Proteomes" id="UP000504638"/>
    </source>
</evidence>
<dbReference type="RefSeq" id="XP_033531276.1">
    <property type="nucleotide sequence ID" value="XM_033680104.1"/>
</dbReference>
<sequence length="179" mass="20500">MSQNWLWRPECRIRLCIEAQQLARGFGGISRQTRSATAVQSHRWITQIVRQEGETTSVSSVTAFVLKAPSLGGSFVSASLLAQCRLIDLVVLASSWLRFHAASPFEDDDNMFAESAYIVRKYLVPKYLDSWYQMHRYDSLMHSQRLTVVCMKFPKKYLYLTFSFWAISLLSGQVLAKCT</sequence>
<evidence type="ECO:0000256" key="1">
    <source>
        <dbReference type="SAM" id="Phobius"/>
    </source>
</evidence>
<keyword evidence="1" id="KW-1133">Transmembrane helix</keyword>
<keyword evidence="1" id="KW-0472">Membrane</keyword>
<dbReference type="GeneID" id="54420674"/>
<proteinExistence type="predicted"/>
<accession>A0A6G1FUS4</accession>